<dbReference type="AlphaFoldDB" id="M1Q2S5"/>
<sequence>MYFSEKISSGRSYHLKGFYKFLINQIREKSLISVFQFT</sequence>
<reference evidence="1 2" key="1">
    <citation type="journal article" date="2013" name="Genome Announc.">
        <title>Complete Genome of a Methanosarcina mazei Strain Isolated from Sediment Samples from an Amazonian Flooded Area.</title>
        <authorList>
            <person name="Assis das Gracas D."/>
            <person name="Thiago Juca Ramos R."/>
            <person name="Vieira Araujo A.C."/>
            <person name="Zahlouth R."/>
            <person name="Ribeiro Carneiro A."/>
            <person name="Souza Lopes T."/>
            <person name="Azevedo Barauna R."/>
            <person name="Azevedo V."/>
            <person name="Cruz Schneider M.P."/>
            <person name="Pellizari V.H."/>
            <person name="Silva A."/>
        </authorList>
    </citation>
    <scope>NUCLEOTIDE SEQUENCE [LARGE SCALE GENOMIC DNA]</scope>
    <source>
        <strain evidence="1 2">Tuc01</strain>
    </source>
</reference>
<proteinExistence type="predicted"/>
<protein>
    <submittedName>
        <fullName evidence="1">Uncharacterized protein</fullName>
    </submittedName>
</protein>
<dbReference type="Proteomes" id="UP000011718">
    <property type="component" value="Chromosome"/>
</dbReference>
<dbReference type="BioCyc" id="MMAZ1236903:G139K-1118-MONOMER"/>
<evidence type="ECO:0000313" key="2">
    <source>
        <dbReference type="Proteomes" id="UP000011718"/>
    </source>
</evidence>
<dbReference type="EMBL" id="CP004144">
    <property type="protein sequence ID" value="AGF96560.1"/>
    <property type="molecule type" value="Genomic_DNA"/>
</dbReference>
<evidence type="ECO:0000313" key="1">
    <source>
        <dbReference type="EMBL" id="AGF96560.1"/>
    </source>
</evidence>
<dbReference type="KEGG" id="mmaz:MmTuc01_1171"/>
<dbReference type="HOGENOM" id="CLU_3322966_0_0_2"/>
<accession>M1Q2S5</accession>
<organism evidence="1 2">
    <name type="scientific">Methanosarcina mazei Tuc01</name>
    <dbReference type="NCBI Taxonomy" id="1236903"/>
    <lineage>
        <taxon>Archaea</taxon>
        <taxon>Methanobacteriati</taxon>
        <taxon>Methanobacteriota</taxon>
        <taxon>Stenosarchaea group</taxon>
        <taxon>Methanomicrobia</taxon>
        <taxon>Methanosarcinales</taxon>
        <taxon>Methanosarcinaceae</taxon>
        <taxon>Methanosarcina</taxon>
    </lineage>
</organism>
<gene>
    <name evidence="1" type="ORF">MmTuc01_1171</name>
</gene>
<name>M1Q2S5_METMZ</name>